<sequence length="271" mass="30185">MASTATGRAGAGVTEKEKAEWWRCFSNGVPVDDGDDKEEEEEEGERGGAERTATYAVAGREEAEMQMEPGDGSAETVARGVEAEMVARGGGKAETEAEGVGGKRWSSPRFADPAALSGGNSLQLAAELPRRRRKVIAKRTRLNVDGTEVQTNISQAQSPPPVVKGSERVYEENENLRLQLALKTTELKQEENRRLQLELIIKSKETESLQKQIEDLKAENEQLRKNVKPQRVERKCRYCNAYVMHDYRNCPKRRRAASSPEVTDGEEEDSY</sequence>
<protein>
    <submittedName>
        <fullName evidence="3">Uncharacterized protein</fullName>
    </submittedName>
</protein>
<feature type="region of interest" description="Disordered" evidence="2">
    <location>
        <begin position="252"/>
        <end position="271"/>
    </location>
</feature>
<reference evidence="3" key="1">
    <citation type="journal article" date="2019" name="BMC Genomics">
        <title>A new reference genome for Sorghum bicolor reveals high levels of sequence similarity between sweet and grain genotypes: implications for the genetics of sugar metabolism.</title>
        <authorList>
            <person name="Cooper E.A."/>
            <person name="Brenton Z.W."/>
            <person name="Flinn B.S."/>
            <person name="Jenkins J."/>
            <person name="Shu S."/>
            <person name="Flowers D."/>
            <person name="Luo F."/>
            <person name="Wang Y."/>
            <person name="Xia P."/>
            <person name="Barry K."/>
            <person name="Daum C."/>
            <person name="Lipzen A."/>
            <person name="Yoshinaga Y."/>
            <person name="Schmutz J."/>
            <person name="Saski C."/>
            <person name="Vermerris W."/>
            <person name="Kresovich S."/>
        </authorList>
    </citation>
    <scope>NUCLEOTIDE SEQUENCE</scope>
</reference>
<feature type="compositionally biased region" description="Acidic residues" evidence="2">
    <location>
        <begin position="32"/>
        <end position="44"/>
    </location>
</feature>
<dbReference type="OrthoDB" id="692592at2759"/>
<accession>A0A921RCP1</accession>
<dbReference type="AlphaFoldDB" id="A0A921RCP1"/>
<gene>
    <name evidence="3" type="ORF">BDA96_03G076000</name>
</gene>
<proteinExistence type="predicted"/>
<evidence type="ECO:0000256" key="2">
    <source>
        <dbReference type="SAM" id="MobiDB-lite"/>
    </source>
</evidence>
<feature type="region of interest" description="Disordered" evidence="2">
    <location>
        <begin position="1"/>
        <end position="54"/>
    </location>
</feature>
<reference evidence="3" key="2">
    <citation type="submission" date="2020-10" db="EMBL/GenBank/DDBJ databases">
        <authorList>
            <person name="Cooper E.A."/>
            <person name="Brenton Z.W."/>
            <person name="Flinn B.S."/>
            <person name="Jenkins J."/>
            <person name="Shu S."/>
            <person name="Flowers D."/>
            <person name="Luo F."/>
            <person name="Wang Y."/>
            <person name="Xia P."/>
            <person name="Barry K."/>
            <person name="Daum C."/>
            <person name="Lipzen A."/>
            <person name="Yoshinaga Y."/>
            <person name="Schmutz J."/>
            <person name="Saski C."/>
            <person name="Vermerris W."/>
            <person name="Kresovich S."/>
        </authorList>
    </citation>
    <scope>NUCLEOTIDE SEQUENCE</scope>
</reference>
<keyword evidence="1" id="KW-0175">Coiled coil</keyword>
<dbReference type="Proteomes" id="UP000807115">
    <property type="component" value="Chromosome 3"/>
</dbReference>
<evidence type="ECO:0000313" key="3">
    <source>
        <dbReference type="EMBL" id="KAG0536580.1"/>
    </source>
</evidence>
<dbReference type="EMBL" id="CM027682">
    <property type="protein sequence ID" value="KAG0536580.1"/>
    <property type="molecule type" value="Genomic_DNA"/>
</dbReference>
<name>A0A921RCP1_SORBI</name>
<comment type="caution">
    <text evidence="3">The sequence shown here is derived from an EMBL/GenBank/DDBJ whole genome shotgun (WGS) entry which is preliminary data.</text>
</comment>
<feature type="region of interest" description="Disordered" evidence="2">
    <location>
        <begin position="86"/>
        <end position="115"/>
    </location>
</feature>
<feature type="coiled-coil region" evidence="1">
    <location>
        <begin position="173"/>
        <end position="233"/>
    </location>
</feature>
<evidence type="ECO:0000313" key="4">
    <source>
        <dbReference type="Proteomes" id="UP000807115"/>
    </source>
</evidence>
<evidence type="ECO:0000256" key="1">
    <source>
        <dbReference type="SAM" id="Coils"/>
    </source>
</evidence>
<organism evidence="3 4">
    <name type="scientific">Sorghum bicolor</name>
    <name type="common">Sorghum</name>
    <name type="synonym">Sorghum vulgare</name>
    <dbReference type="NCBI Taxonomy" id="4558"/>
    <lineage>
        <taxon>Eukaryota</taxon>
        <taxon>Viridiplantae</taxon>
        <taxon>Streptophyta</taxon>
        <taxon>Embryophyta</taxon>
        <taxon>Tracheophyta</taxon>
        <taxon>Spermatophyta</taxon>
        <taxon>Magnoliopsida</taxon>
        <taxon>Liliopsida</taxon>
        <taxon>Poales</taxon>
        <taxon>Poaceae</taxon>
        <taxon>PACMAD clade</taxon>
        <taxon>Panicoideae</taxon>
        <taxon>Andropogonodae</taxon>
        <taxon>Andropogoneae</taxon>
        <taxon>Sorghinae</taxon>
        <taxon>Sorghum</taxon>
    </lineage>
</organism>